<keyword evidence="5" id="KW-0460">Magnesium</keyword>
<dbReference type="InterPro" id="IPR012337">
    <property type="entry name" value="RNaseH-like_sf"/>
</dbReference>
<evidence type="ECO:0000259" key="11">
    <source>
        <dbReference type="PROSITE" id="PS50994"/>
    </source>
</evidence>
<protein>
    <submittedName>
        <fullName evidence="12">Retrovirus-related Pol polyprotein from transposon TNT 1-94</fullName>
    </submittedName>
</protein>
<gene>
    <name evidence="12" type="primary">POLX_817</name>
    <name evidence="12" type="ORF">AVEN_154629_1</name>
</gene>
<keyword evidence="8" id="KW-0808">Transferase</keyword>
<dbReference type="GO" id="GO:0004519">
    <property type="term" value="F:endonuclease activity"/>
    <property type="evidence" value="ECO:0007669"/>
    <property type="project" value="UniProtKB-KW"/>
</dbReference>
<dbReference type="GO" id="GO:0046872">
    <property type="term" value="F:metal ion binding"/>
    <property type="evidence" value="ECO:0007669"/>
    <property type="project" value="UniProtKB-KW"/>
</dbReference>
<evidence type="ECO:0000256" key="10">
    <source>
        <dbReference type="SAM" id="MobiDB-lite"/>
    </source>
</evidence>
<dbReference type="Pfam" id="PF13976">
    <property type="entry name" value="gag_pre-integrs"/>
    <property type="match status" value="1"/>
</dbReference>
<dbReference type="Proteomes" id="UP000499080">
    <property type="component" value="Unassembled WGS sequence"/>
</dbReference>
<dbReference type="GO" id="GO:0003887">
    <property type="term" value="F:DNA-directed DNA polymerase activity"/>
    <property type="evidence" value="ECO:0007669"/>
    <property type="project" value="UniProtKB-KW"/>
</dbReference>
<dbReference type="GO" id="GO:0003964">
    <property type="term" value="F:RNA-directed DNA polymerase activity"/>
    <property type="evidence" value="ECO:0007669"/>
    <property type="project" value="UniProtKB-KW"/>
</dbReference>
<evidence type="ECO:0000256" key="6">
    <source>
        <dbReference type="ARBA" id="ARBA00022908"/>
    </source>
</evidence>
<accession>A0A4Y2ISD8</accession>
<dbReference type="InterPro" id="IPR025724">
    <property type="entry name" value="GAG-pre-integrase_dom"/>
</dbReference>
<dbReference type="Gene3D" id="3.30.420.10">
    <property type="entry name" value="Ribonuclease H-like superfamily/Ribonuclease H"/>
    <property type="match status" value="1"/>
</dbReference>
<dbReference type="SUPFAM" id="SSF53098">
    <property type="entry name" value="Ribonuclease H-like"/>
    <property type="match status" value="1"/>
</dbReference>
<dbReference type="GO" id="GO:0016787">
    <property type="term" value="F:hydrolase activity"/>
    <property type="evidence" value="ECO:0007669"/>
    <property type="project" value="UniProtKB-KW"/>
</dbReference>
<dbReference type="EMBL" id="BGPR01264034">
    <property type="protein sequence ID" value="GBM79846.1"/>
    <property type="molecule type" value="Genomic_DNA"/>
</dbReference>
<evidence type="ECO:0000256" key="3">
    <source>
        <dbReference type="ARBA" id="ARBA00022759"/>
    </source>
</evidence>
<evidence type="ECO:0000256" key="5">
    <source>
        <dbReference type="ARBA" id="ARBA00022842"/>
    </source>
</evidence>
<dbReference type="GO" id="GO:0015074">
    <property type="term" value="P:DNA integration"/>
    <property type="evidence" value="ECO:0007669"/>
    <property type="project" value="UniProtKB-KW"/>
</dbReference>
<dbReference type="InterPro" id="IPR057670">
    <property type="entry name" value="SH3_retrovirus"/>
</dbReference>
<dbReference type="InterPro" id="IPR036397">
    <property type="entry name" value="RNaseH_sf"/>
</dbReference>
<dbReference type="InterPro" id="IPR001584">
    <property type="entry name" value="Integrase_cat-core"/>
</dbReference>
<keyword evidence="9" id="KW-0233">DNA recombination</keyword>
<feature type="region of interest" description="Disordered" evidence="10">
    <location>
        <begin position="290"/>
        <end position="357"/>
    </location>
</feature>
<evidence type="ECO:0000256" key="4">
    <source>
        <dbReference type="ARBA" id="ARBA00022801"/>
    </source>
</evidence>
<dbReference type="GO" id="GO:0006310">
    <property type="term" value="P:DNA recombination"/>
    <property type="evidence" value="ECO:0007669"/>
    <property type="project" value="UniProtKB-KW"/>
</dbReference>
<keyword evidence="6" id="KW-0229">DNA integration</keyword>
<evidence type="ECO:0000256" key="8">
    <source>
        <dbReference type="ARBA" id="ARBA00022932"/>
    </source>
</evidence>
<dbReference type="InterPro" id="IPR039537">
    <property type="entry name" value="Retrotran_Ty1/copia-like"/>
</dbReference>
<name>A0A4Y2ISD8_ARAVE</name>
<keyword evidence="2" id="KW-0479">Metal-binding</keyword>
<feature type="compositionally biased region" description="Basic and acidic residues" evidence="10">
    <location>
        <begin position="290"/>
        <end position="305"/>
    </location>
</feature>
<evidence type="ECO:0000256" key="9">
    <source>
        <dbReference type="ARBA" id="ARBA00023172"/>
    </source>
</evidence>
<organism evidence="12 13">
    <name type="scientific">Araneus ventricosus</name>
    <name type="common">Orbweaver spider</name>
    <name type="synonym">Epeira ventricosa</name>
    <dbReference type="NCBI Taxonomy" id="182803"/>
    <lineage>
        <taxon>Eukaryota</taxon>
        <taxon>Metazoa</taxon>
        <taxon>Ecdysozoa</taxon>
        <taxon>Arthropoda</taxon>
        <taxon>Chelicerata</taxon>
        <taxon>Arachnida</taxon>
        <taxon>Araneae</taxon>
        <taxon>Araneomorphae</taxon>
        <taxon>Entelegynae</taxon>
        <taxon>Araneoidea</taxon>
        <taxon>Araneidae</taxon>
        <taxon>Araneus</taxon>
    </lineage>
</organism>
<comment type="caution">
    <text evidence="12">The sequence shown here is derived from an EMBL/GenBank/DDBJ whole genome shotgun (WGS) entry which is preliminary data.</text>
</comment>
<feature type="domain" description="Integrase catalytic" evidence="11">
    <location>
        <begin position="121"/>
        <end position="196"/>
    </location>
</feature>
<keyword evidence="1" id="KW-0540">Nuclease</keyword>
<keyword evidence="13" id="KW-1185">Reference proteome</keyword>
<evidence type="ECO:0000256" key="1">
    <source>
        <dbReference type="ARBA" id="ARBA00022722"/>
    </source>
</evidence>
<sequence>MKDKTVHLEAISNNNSLYEVIMHEDKVSNHNFAYNCNNHNCLYLWHKRLGHRNINSIKQLVKENLADGIQLDNCQHIGDCIHCIKNKLSEFPYPKEAKYRATHPLDLVHSDLCGPMPTQSEQGIVHQLTVPYSPQQNGVSERKNRTIIEMTRCLLSEANLPQRFWAEAAMTATYLQNRLPTKPKRKTPYELWTYRKPNLSHIRVFGCKAYAYIQKQKRGKLDSKAVEGIFLGYDYRSKGYRIYLGDNKIMISRTVKFNENPLPYAKKEAKELQKRDETTQQLVELELEHEENHSMEEGEINERTEINPCEDDEYKLSNSQIQTSQHRRSERKTKGIPPERFAFFANPERIKEPKSWN</sequence>
<evidence type="ECO:0000256" key="2">
    <source>
        <dbReference type="ARBA" id="ARBA00022723"/>
    </source>
</evidence>
<feature type="non-terminal residue" evidence="12">
    <location>
        <position position="357"/>
    </location>
</feature>
<dbReference type="PANTHER" id="PTHR42648:SF11">
    <property type="entry name" value="TRANSPOSON TY4-P GAG-POL POLYPROTEIN"/>
    <property type="match status" value="1"/>
</dbReference>
<proteinExistence type="predicted"/>
<keyword evidence="8" id="KW-0239">DNA-directed DNA polymerase</keyword>
<evidence type="ECO:0000313" key="12">
    <source>
        <dbReference type="EMBL" id="GBM79846.1"/>
    </source>
</evidence>
<keyword evidence="3" id="KW-0255">Endonuclease</keyword>
<feature type="compositionally biased region" description="Basic and acidic residues" evidence="10">
    <location>
        <begin position="348"/>
        <end position="357"/>
    </location>
</feature>
<keyword evidence="4" id="KW-0378">Hydrolase</keyword>
<evidence type="ECO:0000256" key="7">
    <source>
        <dbReference type="ARBA" id="ARBA00022918"/>
    </source>
</evidence>
<dbReference type="GO" id="GO:0003676">
    <property type="term" value="F:nucleic acid binding"/>
    <property type="evidence" value="ECO:0007669"/>
    <property type="project" value="InterPro"/>
</dbReference>
<keyword evidence="7" id="KW-0695">RNA-directed DNA polymerase</keyword>
<dbReference type="PANTHER" id="PTHR42648">
    <property type="entry name" value="TRANSPOSASE, PUTATIVE-RELATED"/>
    <property type="match status" value="1"/>
</dbReference>
<dbReference type="Pfam" id="PF25597">
    <property type="entry name" value="SH3_retrovirus"/>
    <property type="match status" value="1"/>
</dbReference>
<reference evidence="12 13" key="1">
    <citation type="journal article" date="2019" name="Sci. Rep.">
        <title>Orb-weaving spider Araneus ventricosus genome elucidates the spidroin gene catalogue.</title>
        <authorList>
            <person name="Kono N."/>
            <person name="Nakamura H."/>
            <person name="Ohtoshi R."/>
            <person name="Moran D.A.P."/>
            <person name="Shinohara A."/>
            <person name="Yoshida Y."/>
            <person name="Fujiwara M."/>
            <person name="Mori M."/>
            <person name="Tomita M."/>
            <person name="Arakawa K."/>
        </authorList>
    </citation>
    <scope>NUCLEOTIDE SEQUENCE [LARGE SCALE GENOMIC DNA]</scope>
</reference>
<dbReference type="PROSITE" id="PS50994">
    <property type="entry name" value="INTEGRASE"/>
    <property type="match status" value="1"/>
</dbReference>
<evidence type="ECO:0000313" key="13">
    <source>
        <dbReference type="Proteomes" id="UP000499080"/>
    </source>
</evidence>
<dbReference type="OrthoDB" id="6516490at2759"/>
<keyword evidence="8" id="KW-0548">Nucleotidyltransferase</keyword>
<dbReference type="AlphaFoldDB" id="A0A4Y2ISD8"/>